<protein>
    <submittedName>
        <fullName evidence="2">Uncharacterized protein</fullName>
    </submittedName>
</protein>
<gene>
    <name evidence="2" type="ORF">HNV11_14935</name>
</gene>
<dbReference type="Proteomes" id="UP000502756">
    <property type="component" value="Chromosome"/>
</dbReference>
<dbReference type="EMBL" id="CP053435">
    <property type="protein sequence ID" value="QJW90584.1"/>
    <property type="molecule type" value="Genomic_DNA"/>
</dbReference>
<sequence>MKTLATLTLAFSVFIDCLAQNKSPVVKDSIAKATNFSVPSSAAFNLLDVNPSKINRPGFAKDFKFDWVFNGTQISPNIAIEAQPIWLLFAKNKSYSEIEDFNIVERALYSLDLSLGTAQRKISETAGSMQTSQVQSLAFAAKLNLYSSKNPLYDDGFIKNYAPRFSEEEEKLETEKTRIEGVLNGLKKDSSSFANDINILKSSIPVDQLKLTQLLAQLAQLTLAIQNHINQFESIERKLNNIFDREVKATQAFVERYEKENWNSTIIDFGYGQVFNYSGDNIGNLQFFDKGNAFWLSGVIRIGKKHTIFGQRVMLNFMTRYITTTKTPNFTYGGNLRYGSKLINFFIEGVQTNYTKIEPGATAENTTTIAYGGDFKINNLFYVQLGIRTNYNKDFKLRDIIPLVNFNYLLPTQ</sequence>
<reference evidence="2 3" key="1">
    <citation type="submission" date="2020-05" db="EMBL/GenBank/DDBJ databases">
        <title>Genome sequencing of Spirosoma sp. TS118.</title>
        <authorList>
            <person name="Lee J.-H."/>
            <person name="Jeong S."/>
            <person name="Zhao L."/>
            <person name="Jung J.-H."/>
            <person name="Kim M.-K."/>
            <person name="Lim S."/>
        </authorList>
    </citation>
    <scope>NUCLEOTIDE SEQUENCE [LARGE SCALE GENOMIC DNA]</scope>
    <source>
        <strain evidence="2 3">TS118</strain>
    </source>
</reference>
<keyword evidence="3" id="KW-1185">Reference proteome</keyword>
<proteinExistence type="predicted"/>
<organism evidence="2 3">
    <name type="scientific">Spirosoma taeanense</name>
    <dbReference type="NCBI Taxonomy" id="2735870"/>
    <lineage>
        <taxon>Bacteria</taxon>
        <taxon>Pseudomonadati</taxon>
        <taxon>Bacteroidota</taxon>
        <taxon>Cytophagia</taxon>
        <taxon>Cytophagales</taxon>
        <taxon>Cytophagaceae</taxon>
        <taxon>Spirosoma</taxon>
    </lineage>
</organism>
<evidence type="ECO:0000313" key="2">
    <source>
        <dbReference type="EMBL" id="QJW90584.1"/>
    </source>
</evidence>
<dbReference type="KEGG" id="stae:HNV11_14935"/>
<feature type="coiled-coil region" evidence="1">
    <location>
        <begin position="211"/>
        <end position="238"/>
    </location>
</feature>
<accession>A0A6M5YAP0</accession>
<dbReference type="AlphaFoldDB" id="A0A6M5YAP0"/>
<name>A0A6M5YAP0_9BACT</name>
<keyword evidence="1" id="KW-0175">Coiled coil</keyword>
<dbReference type="RefSeq" id="WP_171740428.1">
    <property type="nucleotide sequence ID" value="NZ_CP053435.1"/>
</dbReference>
<evidence type="ECO:0000313" key="3">
    <source>
        <dbReference type="Proteomes" id="UP000502756"/>
    </source>
</evidence>
<evidence type="ECO:0000256" key="1">
    <source>
        <dbReference type="SAM" id="Coils"/>
    </source>
</evidence>